<protein>
    <submittedName>
        <fullName evidence="1">Uncharacterized protein</fullName>
    </submittedName>
</protein>
<name>R6TNS3_9BACT</name>
<dbReference type="EMBL" id="CBFW010000268">
    <property type="protein sequence ID" value="CDC75048.1"/>
    <property type="molecule type" value="Genomic_DNA"/>
</dbReference>
<reference evidence="1" key="1">
    <citation type="submission" date="2012-11" db="EMBL/GenBank/DDBJ databases">
        <title>Dependencies among metagenomic species, viruses, plasmids and units of genetic variation.</title>
        <authorList>
            <person name="Nielsen H.B."/>
            <person name="Almeida M."/>
            <person name="Juncker A.S."/>
            <person name="Rasmussen S."/>
            <person name="Li J."/>
            <person name="Sunagawa S."/>
            <person name="Plichta D."/>
            <person name="Gautier L."/>
            <person name="Le Chatelier E."/>
            <person name="Peletier E."/>
            <person name="Bonde I."/>
            <person name="Nielsen T."/>
            <person name="Manichanh C."/>
            <person name="Arumugam M."/>
            <person name="Batto J."/>
            <person name="Santos M.B.Q.D."/>
            <person name="Blom N."/>
            <person name="Borruel N."/>
            <person name="Burgdorf K.S."/>
            <person name="Boumezbeur F."/>
            <person name="Casellas F."/>
            <person name="Dore J."/>
            <person name="Guarner F."/>
            <person name="Hansen T."/>
            <person name="Hildebrand F."/>
            <person name="Kaas R.S."/>
            <person name="Kennedy S."/>
            <person name="Kristiansen K."/>
            <person name="Kultima J.R."/>
            <person name="Leonard P."/>
            <person name="Levenez F."/>
            <person name="Lund O."/>
            <person name="Moumen B."/>
            <person name="Le Paslier D."/>
            <person name="Pons N."/>
            <person name="Pedersen O."/>
            <person name="Prifti E."/>
            <person name="Qin J."/>
            <person name="Raes J."/>
            <person name="Tap J."/>
            <person name="Tims S."/>
            <person name="Ussery D.W."/>
            <person name="Yamada T."/>
            <person name="MetaHit consortium"/>
            <person name="Renault P."/>
            <person name="Sicheritz-Ponten T."/>
            <person name="Bork P."/>
            <person name="Wang J."/>
            <person name="Brunak S."/>
            <person name="Ehrlich S.D."/>
        </authorList>
    </citation>
    <scope>NUCLEOTIDE SEQUENCE [LARGE SCALE GENOMIC DNA]</scope>
</reference>
<dbReference type="AlphaFoldDB" id="R6TNS3"/>
<proteinExistence type="predicted"/>
<sequence length="238" mass="27266">MSEKIYTIPVNEAFEACAEDKSRGCPFCRLYNKLEADETDLILGASMMEPDVRIKTNEKGFCATHFQMLLSGKNRLGLGLMLESHTEQLKKELADKGLAALVGRVGIAAPRRVARLETSCYICDRIEYSFSRMLSNAVLLWSEDKEFREKVKAQPYICLPHFGMWLAAAEKELKRGYPDFYREVSEPVYACFDSLREDISWFCKKFDYRYDAEPWGNAKDAPDRAGKFLCGDLHKPIK</sequence>
<accession>R6TNS3</accession>
<comment type="caution">
    <text evidence="1">The sequence shown here is derived from an EMBL/GenBank/DDBJ whole genome shotgun (WGS) entry which is preliminary data.</text>
</comment>
<organism evidence="1 2">
    <name type="scientific">Candidatus Colimorpha enterica</name>
    <dbReference type="NCBI Taxonomy" id="3083063"/>
    <lineage>
        <taxon>Bacteria</taxon>
        <taxon>Pseudomonadati</taxon>
        <taxon>Bacteroidota</taxon>
        <taxon>Bacteroidia</taxon>
        <taxon>Bacteroidales</taxon>
        <taxon>Candidatus Colimorpha</taxon>
    </lineage>
</organism>
<evidence type="ECO:0000313" key="1">
    <source>
        <dbReference type="EMBL" id="CDC75048.1"/>
    </source>
</evidence>
<evidence type="ECO:0000313" key="2">
    <source>
        <dbReference type="Proteomes" id="UP000017938"/>
    </source>
</evidence>
<dbReference type="STRING" id="1263015.BN580_00113"/>
<dbReference type="Proteomes" id="UP000017938">
    <property type="component" value="Unassembled WGS sequence"/>
</dbReference>
<dbReference type="Pfam" id="PF19538">
    <property type="entry name" value="DUF6062"/>
    <property type="match status" value="1"/>
</dbReference>
<dbReference type="InterPro" id="IPR045706">
    <property type="entry name" value="DUF6062"/>
</dbReference>
<gene>
    <name evidence="1" type="ORF">BN580_00113</name>
</gene>